<evidence type="ECO:0000256" key="1">
    <source>
        <dbReference type="SAM" id="MobiDB-lite"/>
    </source>
</evidence>
<feature type="region of interest" description="Disordered" evidence="1">
    <location>
        <begin position="528"/>
        <end position="553"/>
    </location>
</feature>
<sequence length="613" mass="69042">MRTIGVCLTILSAAGWAQGADEYLREHIYDTSVGPDEALVNVSLVNNRWPDCTTLESAVRDMFRLEGAADKSDHAKAQALWKWFRILVSSTGGAYDYELDGRGRLGIVKDPHKIFAVYGHHQCDGLSWAMAPLWRAAGYMAFDSATHGHTTAALRYRDDDGVMRYHGFDPQGRFFWWDREHKRVGTRTVPVMTGNIYRHVLQPRRLHSLHTDLRPGETIERLWDNRGYVLPSGKWPKVVFPRYYTYRPGRTDGIYAVVGEQVQTLQADTHPKRFAGQLYTGSENTACSGPGSAALAALHPAKAGETASFVYRLAPPYVAIDATVEATLVSGGKGDLCRLSLSPDGGKRWRTIFDKTDAGTDKVSVDIGREARKAKRPNVYSRYDLLIKAEFKTERRVRSVGMNVLRVKVHRMFNKRALANLMSGENVYRVNADRMADGMALKLQFKCQLSGKDVTRDFTIGSFPFYFKIDAPEMKLRRIRDFDKKFNIWEARMVSYRMSLVPAAGAKLDEGLDPKVAAVKFTKSYPHPSSMIRQREPKKRETDPMQTNGHFPQGTERLAKDEQMEALCKLLPTGSDSSYKKWHAAQGLAKYPDAVDALCKKLPSANIDLTLFI</sequence>
<organism evidence="2">
    <name type="scientific">marine sediment metagenome</name>
    <dbReference type="NCBI Taxonomy" id="412755"/>
    <lineage>
        <taxon>unclassified sequences</taxon>
        <taxon>metagenomes</taxon>
        <taxon>ecological metagenomes</taxon>
    </lineage>
</organism>
<name>A0A0F9HXA7_9ZZZZ</name>
<feature type="compositionally biased region" description="Basic and acidic residues" evidence="1">
    <location>
        <begin position="533"/>
        <end position="543"/>
    </location>
</feature>
<accession>A0A0F9HXA7</accession>
<protein>
    <submittedName>
        <fullName evidence="2">Uncharacterized protein</fullName>
    </submittedName>
</protein>
<evidence type="ECO:0000313" key="2">
    <source>
        <dbReference type="EMBL" id="KKM20056.1"/>
    </source>
</evidence>
<gene>
    <name evidence="2" type="ORF">LCGC14_1649400</name>
</gene>
<proteinExistence type="predicted"/>
<dbReference type="EMBL" id="LAZR01013849">
    <property type="protein sequence ID" value="KKM20056.1"/>
    <property type="molecule type" value="Genomic_DNA"/>
</dbReference>
<feature type="non-terminal residue" evidence="2">
    <location>
        <position position="613"/>
    </location>
</feature>
<dbReference type="AlphaFoldDB" id="A0A0F9HXA7"/>
<comment type="caution">
    <text evidence="2">The sequence shown here is derived from an EMBL/GenBank/DDBJ whole genome shotgun (WGS) entry which is preliminary data.</text>
</comment>
<reference evidence="2" key="1">
    <citation type="journal article" date="2015" name="Nature">
        <title>Complex archaea that bridge the gap between prokaryotes and eukaryotes.</title>
        <authorList>
            <person name="Spang A."/>
            <person name="Saw J.H."/>
            <person name="Jorgensen S.L."/>
            <person name="Zaremba-Niedzwiedzka K."/>
            <person name="Martijn J."/>
            <person name="Lind A.E."/>
            <person name="van Eijk R."/>
            <person name="Schleper C."/>
            <person name="Guy L."/>
            <person name="Ettema T.J."/>
        </authorList>
    </citation>
    <scope>NUCLEOTIDE SEQUENCE</scope>
</reference>